<evidence type="ECO:0008006" key="4">
    <source>
        <dbReference type="Google" id="ProtNLM"/>
    </source>
</evidence>
<dbReference type="OrthoDB" id="185373at2759"/>
<dbReference type="PANTHER" id="PTHR47938:SF44">
    <property type="entry name" value="PENTATRICOPEPTIDE REPEAT PROTEIN (AFU_ORTHOLOGUE AFUA_1G09370)"/>
    <property type="match status" value="1"/>
</dbReference>
<keyword evidence="3" id="KW-1185">Reference proteome</keyword>
<dbReference type="AlphaFoldDB" id="A0A6A6P1N7"/>
<evidence type="ECO:0000313" key="3">
    <source>
        <dbReference type="Proteomes" id="UP000799766"/>
    </source>
</evidence>
<protein>
    <recommendedName>
        <fullName evidence="4">Complex I intermediate-associated protein-like protein 84</fullName>
    </recommendedName>
</protein>
<reference evidence="2" key="1">
    <citation type="journal article" date="2020" name="Stud. Mycol.">
        <title>101 Dothideomycetes genomes: a test case for predicting lifestyles and emergence of pathogens.</title>
        <authorList>
            <person name="Haridas S."/>
            <person name="Albert R."/>
            <person name="Binder M."/>
            <person name="Bloem J."/>
            <person name="Labutti K."/>
            <person name="Salamov A."/>
            <person name="Andreopoulos B."/>
            <person name="Baker S."/>
            <person name="Barry K."/>
            <person name="Bills G."/>
            <person name="Bluhm B."/>
            <person name="Cannon C."/>
            <person name="Castanera R."/>
            <person name="Culley D."/>
            <person name="Daum C."/>
            <person name="Ezra D."/>
            <person name="Gonzalez J."/>
            <person name="Henrissat B."/>
            <person name="Kuo A."/>
            <person name="Liang C."/>
            <person name="Lipzen A."/>
            <person name="Lutzoni F."/>
            <person name="Magnuson J."/>
            <person name="Mondo S."/>
            <person name="Nolan M."/>
            <person name="Ohm R."/>
            <person name="Pangilinan J."/>
            <person name="Park H.-J."/>
            <person name="Ramirez L."/>
            <person name="Alfaro M."/>
            <person name="Sun H."/>
            <person name="Tritt A."/>
            <person name="Yoshinaga Y."/>
            <person name="Zwiers L.-H."/>
            <person name="Turgeon B."/>
            <person name="Goodwin S."/>
            <person name="Spatafora J."/>
            <person name="Crous P."/>
            <person name="Grigoriev I."/>
        </authorList>
    </citation>
    <scope>NUCLEOTIDE SEQUENCE</scope>
    <source>
        <strain evidence="2">ATCC 16933</strain>
    </source>
</reference>
<dbReference type="GO" id="GO:0003729">
    <property type="term" value="F:mRNA binding"/>
    <property type="evidence" value="ECO:0007669"/>
    <property type="project" value="TreeGrafter"/>
</dbReference>
<dbReference type="InterPro" id="IPR011990">
    <property type="entry name" value="TPR-like_helical_dom_sf"/>
</dbReference>
<dbReference type="Proteomes" id="UP000799766">
    <property type="component" value="Unassembled WGS sequence"/>
</dbReference>
<dbReference type="PANTHER" id="PTHR47938">
    <property type="entry name" value="RESPIRATORY COMPLEX I CHAPERONE (CIA84), PUTATIVE (AFU_ORTHOLOGUE AFUA_2G06020)-RELATED"/>
    <property type="match status" value="1"/>
</dbReference>
<organism evidence="2 3">
    <name type="scientific">Lineolata rhizophorae</name>
    <dbReference type="NCBI Taxonomy" id="578093"/>
    <lineage>
        <taxon>Eukaryota</taxon>
        <taxon>Fungi</taxon>
        <taxon>Dikarya</taxon>
        <taxon>Ascomycota</taxon>
        <taxon>Pezizomycotina</taxon>
        <taxon>Dothideomycetes</taxon>
        <taxon>Dothideomycetes incertae sedis</taxon>
        <taxon>Lineolatales</taxon>
        <taxon>Lineolataceae</taxon>
        <taxon>Lineolata</taxon>
    </lineage>
</organism>
<dbReference type="Gene3D" id="1.25.40.10">
    <property type="entry name" value="Tetratricopeptide repeat domain"/>
    <property type="match status" value="2"/>
</dbReference>
<feature type="region of interest" description="Disordered" evidence="1">
    <location>
        <begin position="141"/>
        <end position="174"/>
    </location>
</feature>
<sequence length="861" mass="97281">MPSHLTRVIFRRILYNRPVISRRCLHRLSRPPNLTYALASSQLRASSLPIQQSQSQQQKRQLWFLPRRKSPPQPEEIADRALGVMTEAQHRWRNGLRAQPDDELAAAFTEFVNYKHKKRDGLPDVQAAVVVDTVKHLTQGRIVKDEDEGDEASKSEEKNTGFWGSKSTPKRPQPSILLQDDELHFARKALARKVPFARSEAHRELAYEFFKLFEGIREEKYQDPDMDATLQANNVFYLTAVLSRAGFAVEARDVVCQAMPKHRIAWMWSSIIEGLSHEGNLEELEKSIELLRQIHPATLESSELRDILVEFYGRRGDVARTKEWFSVPEAKDGQQQRGKRPSARAPKAALSCALATNELQWAQSIVKDIMDNPASLKEEWDLAYLWAARVGKSADELNHMISTVAGRRKSIRPNVRTINMLLEYALEKNDPYSAERYLELGRNWNIRPNATTYVLQMAYRLSTNDVAGALVAYKQLREYEPGQDEAFADEDIPVLNRLIQAMCAAPDRYPAESIFTIVEDLNKRKQTQRFEPKTVSALALLHLNREEYTDMIDLLRTHTRDFSGAQRTHVMRALEAYCLDPAHPLARVWDCYVILYQIFPALSRDSRLAIMRAFFTARPTPRADLALHVFSHMRAHPDAGVRADTAAYASVLAGVGAAGDEEALESVLAHMRLDAAVAPNTRLRNGLMLAHAGCGDARRALELWADVVRSREGPSYASIHIALRACEAEAPRAGVRAAREIWGTLRRMEVEVDAGLLASYAGVLAEHWEGKGGQDGWGAGRSWKVLCRRVEDRAADAGVEVDGVVASTLFNKASRNPDAQVEVERWMREYHPAAWDEMSRVGFKDTESGTKEVLIDRTVEP</sequence>
<name>A0A6A6P1N7_9PEZI</name>
<proteinExistence type="predicted"/>
<evidence type="ECO:0000313" key="2">
    <source>
        <dbReference type="EMBL" id="KAF2457642.1"/>
    </source>
</evidence>
<evidence type="ECO:0000256" key="1">
    <source>
        <dbReference type="SAM" id="MobiDB-lite"/>
    </source>
</evidence>
<gene>
    <name evidence="2" type="ORF">BDY21DRAFT_391800</name>
</gene>
<dbReference type="EMBL" id="MU001680">
    <property type="protein sequence ID" value="KAF2457642.1"/>
    <property type="molecule type" value="Genomic_DNA"/>
</dbReference>
<accession>A0A6A6P1N7</accession>